<keyword evidence="2" id="KW-1185">Reference proteome</keyword>
<name>A0A848QQ20_9SPHN</name>
<evidence type="ECO:0000313" key="1">
    <source>
        <dbReference type="EMBL" id="NMW31218.1"/>
    </source>
</evidence>
<dbReference type="RefSeq" id="WP_170010513.1">
    <property type="nucleotide sequence ID" value="NZ_JABCRE010000002.1"/>
</dbReference>
<proteinExistence type="predicted"/>
<evidence type="ECO:0000313" key="2">
    <source>
        <dbReference type="Proteomes" id="UP000561181"/>
    </source>
</evidence>
<accession>A0A848QQ20</accession>
<reference evidence="1 2" key="1">
    <citation type="submission" date="2020-04" db="EMBL/GenBank/DDBJ databases">
        <authorList>
            <person name="Liu A."/>
        </authorList>
    </citation>
    <scope>NUCLEOTIDE SEQUENCE [LARGE SCALE GENOMIC DNA]</scope>
    <source>
        <strain evidence="1 2">RZ02</strain>
    </source>
</reference>
<dbReference type="AlphaFoldDB" id="A0A848QQ20"/>
<dbReference type="Proteomes" id="UP000561181">
    <property type="component" value="Unassembled WGS sequence"/>
</dbReference>
<protein>
    <submittedName>
        <fullName evidence="1">Uncharacterized protein</fullName>
    </submittedName>
</protein>
<sequence>MPELLPAIDIAVAIEPSDFLGRMAEIGRKSDHFDVEDMRESAGSPDLEIINFRFKEENPHDRLGFQLIAHRDNSNRIAVEVRASDWSPDPPTRNVYCEAAKHLTSELLKVYNKTYGARLRLRIVSNDHHRFTMTKRTASLLDSFMVLANTSSLHPLDWRRFYALVREGRQEIPQGELRAALRKAGFSAEKAVCLSELYEHLWAFKRL</sequence>
<gene>
    <name evidence="1" type="ORF">HKD42_04010</name>
</gene>
<comment type="caution">
    <text evidence="1">The sequence shown here is derived from an EMBL/GenBank/DDBJ whole genome shotgun (WGS) entry which is preliminary data.</text>
</comment>
<organism evidence="1 2">
    <name type="scientific">Pontixanthobacter rizhaonensis</name>
    <dbReference type="NCBI Taxonomy" id="2730337"/>
    <lineage>
        <taxon>Bacteria</taxon>
        <taxon>Pseudomonadati</taxon>
        <taxon>Pseudomonadota</taxon>
        <taxon>Alphaproteobacteria</taxon>
        <taxon>Sphingomonadales</taxon>
        <taxon>Erythrobacteraceae</taxon>
        <taxon>Pontixanthobacter</taxon>
    </lineage>
</organism>
<dbReference type="EMBL" id="JABCRE010000002">
    <property type="protein sequence ID" value="NMW31218.1"/>
    <property type="molecule type" value="Genomic_DNA"/>
</dbReference>